<keyword evidence="2" id="KW-0812">Transmembrane</keyword>
<organism evidence="3 4">
    <name type="scientific">Cetraspora pellucida</name>
    <dbReference type="NCBI Taxonomy" id="1433469"/>
    <lineage>
        <taxon>Eukaryota</taxon>
        <taxon>Fungi</taxon>
        <taxon>Fungi incertae sedis</taxon>
        <taxon>Mucoromycota</taxon>
        <taxon>Glomeromycotina</taxon>
        <taxon>Glomeromycetes</taxon>
        <taxon>Diversisporales</taxon>
        <taxon>Gigasporaceae</taxon>
        <taxon>Cetraspora</taxon>
    </lineage>
</organism>
<evidence type="ECO:0000256" key="2">
    <source>
        <dbReference type="SAM" id="Phobius"/>
    </source>
</evidence>
<proteinExistence type="predicted"/>
<evidence type="ECO:0000256" key="1">
    <source>
        <dbReference type="SAM" id="MobiDB-lite"/>
    </source>
</evidence>
<feature type="region of interest" description="Disordered" evidence="1">
    <location>
        <begin position="68"/>
        <end position="96"/>
    </location>
</feature>
<reference evidence="3" key="1">
    <citation type="submission" date="2021-06" db="EMBL/GenBank/DDBJ databases">
        <authorList>
            <person name="Kallberg Y."/>
            <person name="Tangrot J."/>
            <person name="Rosling A."/>
        </authorList>
    </citation>
    <scope>NUCLEOTIDE SEQUENCE</scope>
    <source>
        <strain evidence="3">FL966</strain>
    </source>
</reference>
<sequence>QAPACAPCVSPTCDPCLASCPIPAPPSCRCDNALIGTTVSLGVVSGIILPICIALIFYYRRHAMATQSEQIPNPNGDNNQKTGTTYDVREYGASEV</sequence>
<accession>A0A9N9K6Z9</accession>
<feature type="non-terminal residue" evidence="3">
    <location>
        <position position="1"/>
    </location>
</feature>
<keyword evidence="2" id="KW-1133">Transmembrane helix</keyword>
<gene>
    <name evidence="3" type="ORF">CPELLU_LOCUS19011</name>
</gene>
<keyword evidence="4" id="KW-1185">Reference proteome</keyword>
<feature type="compositionally biased region" description="Polar residues" evidence="1">
    <location>
        <begin position="68"/>
        <end position="85"/>
    </location>
</feature>
<feature type="non-terminal residue" evidence="3">
    <location>
        <position position="96"/>
    </location>
</feature>
<keyword evidence="2" id="KW-0472">Membrane</keyword>
<feature type="compositionally biased region" description="Basic and acidic residues" evidence="1">
    <location>
        <begin position="87"/>
        <end position="96"/>
    </location>
</feature>
<feature type="transmembrane region" description="Helical" evidence="2">
    <location>
        <begin position="33"/>
        <end position="59"/>
    </location>
</feature>
<dbReference type="AlphaFoldDB" id="A0A9N9K6Z9"/>
<dbReference type="EMBL" id="CAJVQA010041868">
    <property type="protein sequence ID" value="CAG8814322.1"/>
    <property type="molecule type" value="Genomic_DNA"/>
</dbReference>
<dbReference type="Proteomes" id="UP000789759">
    <property type="component" value="Unassembled WGS sequence"/>
</dbReference>
<evidence type="ECO:0000313" key="4">
    <source>
        <dbReference type="Proteomes" id="UP000789759"/>
    </source>
</evidence>
<dbReference type="OrthoDB" id="2471953at2759"/>
<name>A0A9N9K6Z9_9GLOM</name>
<evidence type="ECO:0000313" key="3">
    <source>
        <dbReference type="EMBL" id="CAG8814322.1"/>
    </source>
</evidence>
<protein>
    <submittedName>
        <fullName evidence="3">4060_t:CDS:1</fullName>
    </submittedName>
</protein>
<comment type="caution">
    <text evidence="3">The sequence shown here is derived from an EMBL/GenBank/DDBJ whole genome shotgun (WGS) entry which is preliminary data.</text>
</comment>